<evidence type="ECO:0000313" key="4">
    <source>
        <dbReference type="Proteomes" id="UP001217089"/>
    </source>
</evidence>
<keyword evidence="2" id="KW-0812">Transmembrane</keyword>
<keyword evidence="2" id="KW-1133">Transmembrane helix</keyword>
<protein>
    <submittedName>
        <fullName evidence="3">Uncharacterized protein</fullName>
    </submittedName>
</protein>
<evidence type="ECO:0000256" key="2">
    <source>
        <dbReference type="SAM" id="Phobius"/>
    </source>
</evidence>
<proteinExistence type="predicted"/>
<keyword evidence="2" id="KW-0472">Membrane</keyword>
<reference evidence="3 4" key="1">
    <citation type="submission" date="2022-12" db="EMBL/GenBank/DDBJ databases">
        <title>Chromosome-level genome of Tegillarca granosa.</title>
        <authorList>
            <person name="Kim J."/>
        </authorList>
    </citation>
    <scope>NUCLEOTIDE SEQUENCE [LARGE SCALE GENOMIC DNA]</scope>
    <source>
        <strain evidence="3">Teg-2019</strain>
        <tissue evidence="3">Adductor muscle</tissue>
    </source>
</reference>
<keyword evidence="4" id="KW-1185">Reference proteome</keyword>
<name>A0ABQ9FDC9_TEGGR</name>
<dbReference type="Proteomes" id="UP001217089">
    <property type="component" value="Unassembled WGS sequence"/>
</dbReference>
<accession>A0ABQ9FDC9</accession>
<evidence type="ECO:0000313" key="3">
    <source>
        <dbReference type="EMBL" id="KAJ8315324.1"/>
    </source>
</evidence>
<feature type="transmembrane region" description="Helical" evidence="2">
    <location>
        <begin position="26"/>
        <end position="46"/>
    </location>
</feature>
<gene>
    <name evidence="3" type="ORF">KUTeg_007474</name>
</gene>
<feature type="region of interest" description="Disordered" evidence="1">
    <location>
        <begin position="1"/>
        <end position="21"/>
    </location>
</feature>
<comment type="caution">
    <text evidence="3">The sequence shown here is derived from an EMBL/GenBank/DDBJ whole genome shotgun (WGS) entry which is preliminary data.</text>
</comment>
<evidence type="ECO:0000256" key="1">
    <source>
        <dbReference type="SAM" id="MobiDB-lite"/>
    </source>
</evidence>
<sequence length="143" mass="15025">MEDWSSVEKGVCSVSPPKTKKTSSPYYGWIGFVVIGALFFIGVSVLGCKFLCDSDVDCDCITCPSCTCCDRSDPYRDTPTVVMKSTYATTGHKESHYNNNTGATGTSCSHDTGTTSHDVHMDFSHDSGGGGGDSSGFDGGGGF</sequence>
<dbReference type="EMBL" id="JARBDR010000337">
    <property type="protein sequence ID" value="KAJ8315324.1"/>
    <property type="molecule type" value="Genomic_DNA"/>
</dbReference>
<organism evidence="3 4">
    <name type="scientific">Tegillarca granosa</name>
    <name type="common">Malaysian cockle</name>
    <name type="synonym">Anadara granosa</name>
    <dbReference type="NCBI Taxonomy" id="220873"/>
    <lineage>
        <taxon>Eukaryota</taxon>
        <taxon>Metazoa</taxon>
        <taxon>Spiralia</taxon>
        <taxon>Lophotrochozoa</taxon>
        <taxon>Mollusca</taxon>
        <taxon>Bivalvia</taxon>
        <taxon>Autobranchia</taxon>
        <taxon>Pteriomorphia</taxon>
        <taxon>Arcoida</taxon>
        <taxon>Arcoidea</taxon>
        <taxon>Arcidae</taxon>
        <taxon>Tegillarca</taxon>
    </lineage>
</organism>